<feature type="region of interest" description="Disordered" evidence="1">
    <location>
        <begin position="469"/>
        <end position="492"/>
    </location>
</feature>
<dbReference type="AlphaFoldDB" id="A0A2M7G5Y8"/>
<evidence type="ECO:0000259" key="2">
    <source>
        <dbReference type="Pfam" id="PF02538"/>
    </source>
</evidence>
<name>A0A2M7G5Y8_9BACT</name>
<dbReference type="PANTHER" id="PTHR11365">
    <property type="entry name" value="5-OXOPROLINASE RELATED"/>
    <property type="match status" value="1"/>
</dbReference>
<sequence>MKTDPIQLEIYKHRFRAIAEEMGAALCRSAYSSNIKERRDFSCAIFDAQGQLLAQAEHLPVHLGSMPLSVQAAIQALQFEPGDSVLLNDPFAGGTHLPDITMVEGVFLPGEPKPRFYVANRAHHADVGGMTPGSMPLSREIFQEGLRIPPLKWRKKAQIDSDLLALILNNVRTPLEREGDLLAQNAANQIAIERLKTLCLSQSTEQVASMGKALQAYASRMMRAVIAKIPDGVYAFQDALEDDGYQQEPLWIKLQLEIRGEQALVDFSGTSAQTRGCINTILAVTLSSVFYVFRCLLDNEVPSNSGCLEPIQVIAPEGSLVNACFPSAVVGGNVETSQRLVDVLLGALAQALPDKIPAASQGTMNNLSLGGIYQGQPFAYYETIGGGMGASPFGAGASAIHSHMTNTLNTPIEALELSYPLRVRRYALREGSGGIGLFPGGEGLIREMEILSDCELTLLTERRKLQPYGLQGGSSGAKGKNSLQRGPQEIELPGKVQISLQSGDRLRIETPGGGGWGLKPE</sequence>
<reference evidence="3 4" key="1">
    <citation type="submission" date="2017-09" db="EMBL/GenBank/DDBJ databases">
        <title>Depth-based differentiation of microbial function through sediment-hosted aquifers and enrichment of novel symbionts in the deep terrestrial subsurface.</title>
        <authorList>
            <person name="Probst A.J."/>
            <person name="Ladd B."/>
            <person name="Jarett J.K."/>
            <person name="Geller-Mcgrath D.E."/>
            <person name="Sieber C.M."/>
            <person name="Emerson J.B."/>
            <person name="Anantharaman K."/>
            <person name="Thomas B.C."/>
            <person name="Malmstrom R."/>
            <person name="Stieglmeier M."/>
            <person name="Klingl A."/>
            <person name="Woyke T."/>
            <person name="Ryan C.M."/>
            <person name="Banfield J.F."/>
        </authorList>
    </citation>
    <scope>NUCLEOTIDE SEQUENCE [LARGE SCALE GENOMIC DNA]</scope>
    <source>
        <strain evidence="3">CG17_big_fil_post_rev_8_21_14_2_50_48_46</strain>
    </source>
</reference>
<evidence type="ECO:0000256" key="1">
    <source>
        <dbReference type="SAM" id="MobiDB-lite"/>
    </source>
</evidence>
<evidence type="ECO:0000313" key="4">
    <source>
        <dbReference type="Proteomes" id="UP000231019"/>
    </source>
</evidence>
<evidence type="ECO:0000313" key="3">
    <source>
        <dbReference type="EMBL" id="PIW17467.1"/>
    </source>
</evidence>
<comment type="caution">
    <text evidence="3">The sequence shown here is derived from an EMBL/GenBank/DDBJ whole genome shotgun (WGS) entry which is preliminary data.</text>
</comment>
<dbReference type="Proteomes" id="UP000231019">
    <property type="component" value="Unassembled WGS sequence"/>
</dbReference>
<dbReference type="Pfam" id="PF02538">
    <property type="entry name" value="Hydantoinase_B"/>
    <property type="match status" value="1"/>
</dbReference>
<dbReference type="GO" id="GO:0006749">
    <property type="term" value="P:glutathione metabolic process"/>
    <property type="evidence" value="ECO:0007669"/>
    <property type="project" value="TreeGrafter"/>
</dbReference>
<protein>
    <submittedName>
        <fullName evidence="3">5-oxoprolinase</fullName>
    </submittedName>
</protein>
<dbReference type="PANTHER" id="PTHR11365:SF23">
    <property type="entry name" value="HYPOTHETICAL 5-OXOPROLINASE (EUROFUNG)-RELATED"/>
    <property type="match status" value="1"/>
</dbReference>
<dbReference type="InterPro" id="IPR045079">
    <property type="entry name" value="Oxoprolinase-like"/>
</dbReference>
<accession>A0A2M7G5Y8</accession>
<dbReference type="GO" id="GO:0017168">
    <property type="term" value="F:5-oxoprolinase (ATP-hydrolyzing) activity"/>
    <property type="evidence" value="ECO:0007669"/>
    <property type="project" value="TreeGrafter"/>
</dbReference>
<gene>
    <name evidence="3" type="ORF">COW36_08180</name>
</gene>
<feature type="domain" description="Hydantoinase B/oxoprolinase" evidence="2">
    <location>
        <begin position="4"/>
        <end position="517"/>
    </location>
</feature>
<dbReference type="InterPro" id="IPR003692">
    <property type="entry name" value="Hydantoinase_B"/>
</dbReference>
<dbReference type="GO" id="GO:0005829">
    <property type="term" value="C:cytosol"/>
    <property type="evidence" value="ECO:0007669"/>
    <property type="project" value="TreeGrafter"/>
</dbReference>
<proteinExistence type="predicted"/>
<dbReference type="EMBL" id="PFFQ01000023">
    <property type="protein sequence ID" value="PIW17467.1"/>
    <property type="molecule type" value="Genomic_DNA"/>
</dbReference>
<organism evidence="3 4">
    <name type="scientific">bacterium (Candidatus Blackallbacteria) CG17_big_fil_post_rev_8_21_14_2_50_48_46</name>
    <dbReference type="NCBI Taxonomy" id="2014261"/>
    <lineage>
        <taxon>Bacteria</taxon>
        <taxon>Candidatus Blackallbacteria</taxon>
    </lineage>
</organism>